<dbReference type="Proteomes" id="UP001057402">
    <property type="component" value="Chromosome 8"/>
</dbReference>
<proteinExistence type="predicted"/>
<gene>
    <name evidence="1" type="ORF">MLD38_028385</name>
</gene>
<reference evidence="2" key="1">
    <citation type="journal article" date="2023" name="Front. Plant Sci.">
        <title>Chromosomal-level genome assembly of Melastoma candidum provides insights into trichome evolution.</title>
        <authorList>
            <person name="Zhong Y."/>
            <person name="Wu W."/>
            <person name="Sun C."/>
            <person name="Zou P."/>
            <person name="Liu Y."/>
            <person name="Dai S."/>
            <person name="Zhou R."/>
        </authorList>
    </citation>
    <scope>NUCLEOTIDE SEQUENCE [LARGE SCALE GENOMIC DNA]</scope>
</reference>
<keyword evidence="2" id="KW-1185">Reference proteome</keyword>
<name>A0ACB9N2N1_9MYRT</name>
<accession>A0ACB9N2N1</accession>
<evidence type="ECO:0000313" key="1">
    <source>
        <dbReference type="EMBL" id="KAI4330077.1"/>
    </source>
</evidence>
<sequence length="888" mass="100244">MSEPSLLRQNELRLLRCTLPPPFSSVTGLPSHPILPHIESGDYHLALSSAPPSLFPSDLDRLSDSADSADVFYAEFLDRVEDFLVCGSDDGGYGGSGSKLFLVVSLGVAALFGFTQANIIGPLKELPNCPLPSEFRAKVEGYKEWDMWAQNQLMSTGSELHGKFTHLQYIVLAKILLMRAKDLVLQKRIHSEDAMRTLSWWLLRVHFVHQRLLDERSSSLLDQLQLVMQEILNQFGSIAGVSSYWGNEVSNDEKAAIVAMVHLESGIVEHSYGRIDSCRLHFDLAEKLVGLHLSVTGILGYRTAHQVEAKAQMVLLSSSVSSDNGDVKSWPLINHKGQDTDTKPSTNNLDTQPIATPDAPDILRTPQLLKNDDNLENNAPHLNTIQQAVILAKCLLLEKSSRQDEMQRWDMAPYIEAIDSQQSLHFVIRFLCDVLRVRWESTRSRTKERALLMMDNLVASIFGPSPGVAERIMCSYGVCIPSISALRKEYGELLIRCGLLGEAVKIFEELELWDNLIYCYRLLEKKSAAVELIKARLLVTPGDPRLWCSLGDVTNDETCYEKALDVSHNRSARAKRSLARNAYSRGEYEKSMELWEAAMALNSLYPDGWFALGAAALKARNVDKALDGFTRAVQLDPENGEAWNNIACLHMIKKRSKESFIAFKEALKFKRNSWQLWENFAQVAVDVDNLSQALEAIQKVLEITDCKRVDVNLVERIIRHIEDTDREFSSQRVDYSAEFTGNERPPDLGVKRSRETEVLVEFLGKILQQIVRSGCGTDIWGLYARWHKLKGDLVMCAEALLKQVRSYQGVDLWKDRDRFRKFAGTSLELCKVYMKISVSTGSRRELFAAEMHLKSTLRQAVNFTDMDEFKELQSCLEEVRKALSDSEA</sequence>
<protein>
    <submittedName>
        <fullName evidence="1">Uncharacterized protein</fullName>
    </submittedName>
</protein>
<comment type="caution">
    <text evidence="1">The sequence shown here is derived from an EMBL/GenBank/DDBJ whole genome shotgun (WGS) entry which is preliminary data.</text>
</comment>
<organism evidence="1 2">
    <name type="scientific">Melastoma candidum</name>
    <dbReference type="NCBI Taxonomy" id="119954"/>
    <lineage>
        <taxon>Eukaryota</taxon>
        <taxon>Viridiplantae</taxon>
        <taxon>Streptophyta</taxon>
        <taxon>Embryophyta</taxon>
        <taxon>Tracheophyta</taxon>
        <taxon>Spermatophyta</taxon>
        <taxon>Magnoliopsida</taxon>
        <taxon>eudicotyledons</taxon>
        <taxon>Gunneridae</taxon>
        <taxon>Pentapetalae</taxon>
        <taxon>rosids</taxon>
        <taxon>malvids</taxon>
        <taxon>Myrtales</taxon>
        <taxon>Melastomataceae</taxon>
        <taxon>Melastomatoideae</taxon>
        <taxon>Melastomateae</taxon>
        <taxon>Melastoma</taxon>
    </lineage>
</organism>
<dbReference type="EMBL" id="CM042887">
    <property type="protein sequence ID" value="KAI4330077.1"/>
    <property type="molecule type" value="Genomic_DNA"/>
</dbReference>
<evidence type="ECO:0000313" key="2">
    <source>
        <dbReference type="Proteomes" id="UP001057402"/>
    </source>
</evidence>